<feature type="compositionally biased region" description="Polar residues" evidence="1">
    <location>
        <begin position="7"/>
        <end position="23"/>
    </location>
</feature>
<dbReference type="Proteomes" id="UP000031668">
    <property type="component" value="Unassembled WGS sequence"/>
</dbReference>
<sequence length="133" mass="15763">MSKKTQVEVNSCNDTQEPFQNNSTSKDVSRLKMLLSMILDYTYNHRNDIIGNLFDVMCLMLVRYVFTQNKEASKEYFCDFVTKNLNMPIDRTKMLIILNEEMDIMVQEIKELSFNCEYSFVNKNTWADIFYST</sequence>
<evidence type="ECO:0000256" key="1">
    <source>
        <dbReference type="SAM" id="MobiDB-lite"/>
    </source>
</evidence>
<dbReference type="EMBL" id="JWZT01001097">
    <property type="protein sequence ID" value="KII72800.1"/>
    <property type="molecule type" value="Genomic_DNA"/>
</dbReference>
<keyword evidence="3" id="KW-1185">Reference proteome</keyword>
<accession>A0A0C2N8Y3</accession>
<gene>
    <name evidence="2" type="ORF">RF11_11147</name>
</gene>
<proteinExistence type="predicted"/>
<evidence type="ECO:0000313" key="2">
    <source>
        <dbReference type="EMBL" id="KII72800.1"/>
    </source>
</evidence>
<dbReference type="AlphaFoldDB" id="A0A0C2N8Y3"/>
<name>A0A0C2N8Y3_THEKT</name>
<comment type="caution">
    <text evidence="2">The sequence shown here is derived from an EMBL/GenBank/DDBJ whole genome shotgun (WGS) entry which is preliminary data.</text>
</comment>
<evidence type="ECO:0000313" key="3">
    <source>
        <dbReference type="Proteomes" id="UP000031668"/>
    </source>
</evidence>
<protein>
    <submittedName>
        <fullName evidence="2">Uncharacterized protein</fullName>
    </submittedName>
</protein>
<reference evidence="2 3" key="1">
    <citation type="journal article" date="2014" name="Genome Biol. Evol.">
        <title>The genome of the myxosporean Thelohanellus kitauei shows adaptations to nutrient acquisition within its fish host.</title>
        <authorList>
            <person name="Yang Y."/>
            <person name="Xiong J."/>
            <person name="Zhou Z."/>
            <person name="Huo F."/>
            <person name="Miao W."/>
            <person name="Ran C."/>
            <person name="Liu Y."/>
            <person name="Zhang J."/>
            <person name="Feng J."/>
            <person name="Wang M."/>
            <person name="Wang M."/>
            <person name="Wang L."/>
            <person name="Yao B."/>
        </authorList>
    </citation>
    <scope>NUCLEOTIDE SEQUENCE [LARGE SCALE GENOMIC DNA]</scope>
    <source>
        <strain evidence="2">Wuqing</strain>
    </source>
</reference>
<feature type="region of interest" description="Disordered" evidence="1">
    <location>
        <begin position="1"/>
        <end position="23"/>
    </location>
</feature>
<organism evidence="2 3">
    <name type="scientific">Thelohanellus kitauei</name>
    <name type="common">Myxosporean</name>
    <dbReference type="NCBI Taxonomy" id="669202"/>
    <lineage>
        <taxon>Eukaryota</taxon>
        <taxon>Metazoa</taxon>
        <taxon>Cnidaria</taxon>
        <taxon>Myxozoa</taxon>
        <taxon>Myxosporea</taxon>
        <taxon>Bivalvulida</taxon>
        <taxon>Platysporina</taxon>
        <taxon>Myxobolidae</taxon>
        <taxon>Thelohanellus</taxon>
    </lineage>
</organism>